<evidence type="ECO:0000256" key="1">
    <source>
        <dbReference type="SAM" id="MobiDB-lite"/>
    </source>
</evidence>
<reference evidence="3 4" key="1">
    <citation type="journal article" date="2024" name="Commun. Biol.">
        <title>Comparative genomic analysis of thermophilic fungi reveals convergent evolutionary adaptations and gene losses.</title>
        <authorList>
            <person name="Steindorff A.S."/>
            <person name="Aguilar-Pontes M.V."/>
            <person name="Robinson A.J."/>
            <person name="Andreopoulos B."/>
            <person name="LaButti K."/>
            <person name="Kuo A."/>
            <person name="Mondo S."/>
            <person name="Riley R."/>
            <person name="Otillar R."/>
            <person name="Haridas S."/>
            <person name="Lipzen A."/>
            <person name="Grimwood J."/>
            <person name="Schmutz J."/>
            <person name="Clum A."/>
            <person name="Reid I.D."/>
            <person name="Moisan M.C."/>
            <person name="Butler G."/>
            <person name="Nguyen T.T.M."/>
            <person name="Dewar K."/>
            <person name="Conant G."/>
            <person name="Drula E."/>
            <person name="Henrissat B."/>
            <person name="Hansel C."/>
            <person name="Singer S."/>
            <person name="Hutchinson M.I."/>
            <person name="de Vries R.P."/>
            <person name="Natvig D.O."/>
            <person name="Powell A.J."/>
            <person name="Tsang A."/>
            <person name="Grigoriev I.V."/>
        </authorList>
    </citation>
    <scope>NUCLEOTIDE SEQUENCE [LARGE SCALE GENOMIC DNA]</scope>
    <source>
        <strain evidence="3 4">CBS 494.80</strain>
    </source>
</reference>
<feature type="compositionally biased region" description="Basic and acidic residues" evidence="1">
    <location>
        <begin position="434"/>
        <end position="443"/>
    </location>
</feature>
<comment type="caution">
    <text evidence="3">The sequence shown here is derived from an EMBL/GenBank/DDBJ whole genome shotgun (WGS) entry which is preliminary data.</text>
</comment>
<evidence type="ECO:0000313" key="3">
    <source>
        <dbReference type="EMBL" id="KAL2075427.1"/>
    </source>
</evidence>
<protein>
    <recommendedName>
        <fullName evidence="2">DUF4211 domain-containing protein</fullName>
    </recommendedName>
</protein>
<accession>A0ABR4CZV7</accession>
<dbReference type="PANTHER" id="PTHR14689:SF0">
    <property type="entry name" value="COILED-COIL DOMAIN-CONTAINING PROTEIN 82"/>
    <property type="match status" value="1"/>
</dbReference>
<dbReference type="EMBL" id="JAZHXI010000001">
    <property type="protein sequence ID" value="KAL2075427.1"/>
    <property type="molecule type" value="Genomic_DNA"/>
</dbReference>
<feature type="region of interest" description="Disordered" evidence="1">
    <location>
        <begin position="654"/>
        <end position="682"/>
    </location>
</feature>
<feature type="compositionally biased region" description="Acidic residues" evidence="1">
    <location>
        <begin position="451"/>
        <end position="483"/>
    </location>
</feature>
<dbReference type="InterPro" id="IPR025451">
    <property type="entry name" value="DUF4211"/>
</dbReference>
<feature type="region of interest" description="Disordered" evidence="1">
    <location>
        <begin position="1"/>
        <end position="515"/>
    </location>
</feature>
<dbReference type="Proteomes" id="UP001595075">
    <property type="component" value="Unassembled WGS sequence"/>
</dbReference>
<gene>
    <name evidence="3" type="ORF">VTL71DRAFT_370</name>
</gene>
<feature type="compositionally biased region" description="Polar residues" evidence="1">
    <location>
        <begin position="132"/>
        <end position="141"/>
    </location>
</feature>
<dbReference type="Pfam" id="PF13926">
    <property type="entry name" value="DUF4211"/>
    <property type="match status" value="1"/>
</dbReference>
<feature type="compositionally biased region" description="Polar residues" evidence="1">
    <location>
        <begin position="215"/>
        <end position="224"/>
    </location>
</feature>
<feature type="compositionally biased region" description="Acidic residues" evidence="1">
    <location>
        <begin position="287"/>
        <end position="298"/>
    </location>
</feature>
<feature type="compositionally biased region" description="Basic and acidic residues" evidence="1">
    <location>
        <begin position="400"/>
        <end position="413"/>
    </location>
</feature>
<feature type="domain" description="DUF4211" evidence="2">
    <location>
        <begin position="510"/>
        <end position="651"/>
    </location>
</feature>
<feature type="compositionally biased region" description="Polar residues" evidence="1">
    <location>
        <begin position="97"/>
        <end position="108"/>
    </location>
</feature>
<name>A0ABR4CZV7_9HELO</name>
<keyword evidence="4" id="KW-1185">Reference proteome</keyword>
<evidence type="ECO:0000313" key="4">
    <source>
        <dbReference type="Proteomes" id="UP001595075"/>
    </source>
</evidence>
<sequence>MPSNNARKASRRQQQTRLTFEPLGSSSPASMSPAHVRYELAGKRSKPASSLQKAAKQQDDDSDDHLIGSAGGDREDLTVDTTAGSRTMGRRNIAKTLFNTLPTPSKSSQNRRDDSAGTLQNDFDSDSDIQPPKSTLRSSGFLSAGKVNKKAALDSSSGSAAEGAHFTPSKKIKKTPTRSAPKAKETEVISLDTDSEPEVYQPSGTRSRGQVAAGRSTSRATKFTPSKKPVAQKRATRSKPAEPSTSGSEDELQLPNLRNGRGKAKAKPEAVTKSHKKAKPIFINVESEIEDEETDDDPIVSSPKRSQRPLHKPQSSDSDSEEDIRSSPLKRRTAPKFPQDDEDEDADIPVISPLKRARQATESDDSDDVVASPAKRRRPAASPDTGSDSDLPAINKLSRSAKEKGKGKERARSNSEPPETPMRTRQTTARRHRTDREKTMELLKRRRAGEDIDELTESESEEEDNDEEEFQKLDEFDDEEDSPEQVKKPSRVKVRRQRGDSSDEEAGESDFVITDDDGPLGVPDHSHLMPLEFTQAAHKPLKEHFRDVVEWMVQNKLNPGFTWDDPVYNQAFSKLDYEYHGFADSKFVSTQWTADFTRSVYARPSILISKLAPGEGISVLGEAKCEPCNHRNHHPSFAIQFTGKAYHKATLEDIDSDSEGEEGEDEDDEESDKASLNSKGHPLPSMDKIWMSGSVCKQNAEQAHTLIHWRWHLNDWVVSKLEEQNYLTPESLAARSKLKTNKLMKFANSVVDKWESEKIIKTLYHDFKMQLDTARELKAMARGGWK</sequence>
<organism evidence="3 4">
    <name type="scientific">Oculimacula yallundae</name>
    <dbReference type="NCBI Taxonomy" id="86028"/>
    <lineage>
        <taxon>Eukaryota</taxon>
        <taxon>Fungi</taxon>
        <taxon>Dikarya</taxon>
        <taxon>Ascomycota</taxon>
        <taxon>Pezizomycotina</taxon>
        <taxon>Leotiomycetes</taxon>
        <taxon>Helotiales</taxon>
        <taxon>Ploettnerulaceae</taxon>
        <taxon>Oculimacula</taxon>
    </lineage>
</organism>
<evidence type="ECO:0000259" key="2">
    <source>
        <dbReference type="Pfam" id="PF13926"/>
    </source>
</evidence>
<feature type="compositionally biased region" description="Acidic residues" evidence="1">
    <location>
        <begin position="654"/>
        <end position="671"/>
    </location>
</feature>
<dbReference type="PANTHER" id="PTHR14689">
    <property type="entry name" value="PHORBOL-ESTER_DAG-TYPE DOMAIN-CONTAINING PROTEIN"/>
    <property type="match status" value="1"/>
</dbReference>
<proteinExistence type="predicted"/>
<feature type="compositionally biased region" description="Polar residues" evidence="1">
    <location>
        <begin position="1"/>
        <end position="30"/>
    </location>
</feature>
<feature type="compositionally biased region" description="Acidic residues" evidence="1">
    <location>
        <begin position="502"/>
        <end position="515"/>
    </location>
</feature>